<evidence type="ECO:0000256" key="8">
    <source>
        <dbReference type="SAM" id="MobiDB-lite"/>
    </source>
</evidence>
<dbReference type="SMART" id="SM00382">
    <property type="entry name" value="AAA"/>
    <property type="match status" value="1"/>
</dbReference>
<dbReference type="AlphaFoldDB" id="A0A9N8DPR2"/>
<evidence type="ECO:0000259" key="10">
    <source>
        <dbReference type="PROSITE" id="PS50893"/>
    </source>
</evidence>
<dbReference type="PROSITE" id="PS50893">
    <property type="entry name" value="ABC_TRANSPORTER_2"/>
    <property type="match status" value="1"/>
</dbReference>
<evidence type="ECO:0000256" key="4">
    <source>
        <dbReference type="ARBA" id="ARBA00022741"/>
    </source>
</evidence>
<proteinExistence type="predicted"/>
<dbReference type="GO" id="GO:0016887">
    <property type="term" value="F:ATP hydrolysis activity"/>
    <property type="evidence" value="ECO:0007669"/>
    <property type="project" value="InterPro"/>
</dbReference>
<dbReference type="InterPro" id="IPR003593">
    <property type="entry name" value="AAA+_ATPase"/>
</dbReference>
<dbReference type="InterPro" id="IPR003439">
    <property type="entry name" value="ABC_transporter-like_ATP-bd"/>
</dbReference>
<feature type="region of interest" description="Disordered" evidence="8">
    <location>
        <begin position="1"/>
        <end position="26"/>
    </location>
</feature>
<comment type="subcellular location">
    <subcellularLocation>
        <location evidence="1">Membrane</location>
        <topology evidence="1">Multi-pass membrane protein</topology>
    </subcellularLocation>
</comment>
<comment type="caution">
    <text evidence="11">The sequence shown here is derived from an EMBL/GenBank/DDBJ whole genome shotgun (WGS) entry which is preliminary data.</text>
</comment>
<feature type="compositionally biased region" description="Polar residues" evidence="8">
    <location>
        <begin position="1"/>
        <end position="15"/>
    </location>
</feature>
<evidence type="ECO:0000256" key="7">
    <source>
        <dbReference type="ARBA" id="ARBA00023136"/>
    </source>
</evidence>
<feature type="transmembrane region" description="Helical" evidence="9">
    <location>
        <begin position="523"/>
        <end position="545"/>
    </location>
</feature>
<dbReference type="OrthoDB" id="190880at2759"/>
<dbReference type="Gene3D" id="3.40.50.300">
    <property type="entry name" value="P-loop containing nucleotide triphosphate hydrolases"/>
    <property type="match status" value="1"/>
</dbReference>
<dbReference type="GO" id="GO:0016020">
    <property type="term" value="C:membrane"/>
    <property type="evidence" value="ECO:0007669"/>
    <property type="project" value="UniProtKB-SubCell"/>
</dbReference>
<dbReference type="InterPro" id="IPR027417">
    <property type="entry name" value="P-loop_NTPase"/>
</dbReference>
<dbReference type="InterPro" id="IPR017871">
    <property type="entry name" value="ABC_transporter-like_CS"/>
</dbReference>
<feature type="compositionally biased region" description="Low complexity" evidence="8">
    <location>
        <begin position="341"/>
        <end position="363"/>
    </location>
</feature>
<sequence>MMSNKNGSNNTQVDPSSDPFAPRPGRTLTWSDVSLTALKNGDDKEILNSLSGSIRPQQLTAIIAHSGAGKTSLLNVLAGKMVSSKNMKVSRTMTLDGITIDPSSINVKRKIAFVAQQDTLLATATPREAIRFSAKLRLRCDMTDKEIDALVDRILHELRIDHVADSITGGENFRGLSGGEMRRLSLGIELVVRPSILFCDEVTSGLDSHNAATVMEVLKRLADCGASVLTTIHQPSSKVFKLIDHLILMNQGRCMYQGSVQGVPLHFSLRGYPIPENYNPADFILEVSQTETVDVLTEAGFFVDSATDGEAALAIKDEEAALTGKDAVGSALNVGFTQSKGSDTQSSSHLSSDGQNSGSNSSSFIAPAPPQLNRNLSIFDTLDASSKASLWTEIRVQAVRDVQKLVRDNRALMLRFMIVIVGSVIISIAFSGAGNNSLESSSAFMGHVGAMFFLIMTNMIALQLIMLDQIETRPIFIREFETDHYRLLSYGCSKIATEALVTFLQVLTLLLIVYWTVGLEASFWNWLVTLYSFSMIMTSTGVALASFTKDARDAKELIPLTLLPQILFCGFFVSTESLPSFLQWMQWIFPLTYNFRILLSQEFAFCLEKDQVLEAGEMCIQSFLDALGTANGRFENIYNAESLVSLTQTGQYRGTTDIAEYFALFTPEEAYDSNALVVNTCVVENSARLQFNGLSDDGVCDLTIVDVTQGEVNPALVLDEYKGTYTEYVFGNRILFTPSPEANQTVDVLTHHIYYPEEFTFGLLGNTFDVDDVVLDICSTLRDQCPSSYERDGYENFEECLTRMKTNLPITNRNAKGLEASDGNSTSCRLIHANLAKENSDHCPHISYFPEVDKHDNYRCSNSYDITFSDLFTPSDLQLFEDVAVEFELDNQLNYGLHRHPNETRSCRSDFEARKNDLQASLQASLPDNVVTTKVCAGYLDMQNATGENNGAYWGALAVMFVFVRGLGLHFLRNLVTK</sequence>
<evidence type="ECO:0000256" key="2">
    <source>
        <dbReference type="ARBA" id="ARBA00022448"/>
    </source>
</evidence>
<dbReference type="PANTHER" id="PTHR48041">
    <property type="entry name" value="ABC TRANSPORTER G FAMILY MEMBER 28"/>
    <property type="match status" value="1"/>
</dbReference>
<feature type="transmembrane region" description="Helical" evidence="9">
    <location>
        <begin position="444"/>
        <end position="467"/>
    </location>
</feature>
<evidence type="ECO:0000256" key="3">
    <source>
        <dbReference type="ARBA" id="ARBA00022692"/>
    </source>
</evidence>
<dbReference type="Pfam" id="PF01061">
    <property type="entry name" value="ABC2_membrane"/>
    <property type="match status" value="1"/>
</dbReference>
<dbReference type="EMBL" id="CAICTM010000197">
    <property type="protein sequence ID" value="CAB9504481.1"/>
    <property type="molecule type" value="Genomic_DNA"/>
</dbReference>
<feature type="transmembrane region" description="Helical" evidence="9">
    <location>
        <begin position="495"/>
        <end position="517"/>
    </location>
</feature>
<gene>
    <name evidence="11" type="ORF">SEMRO_198_G084170.1</name>
</gene>
<dbReference type="GO" id="GO:0140359">
    <property type="term" value="F:ABC-type transporter activity"/>
    <property type="evidence" value="ECO:0007669"/>
    <property type="project" value="InterPro"/>
</dbReference>
<feature type="domain" description="ABC transporter" evidence="10">
    <location>
        <begin position="28"/>
        <end position="276"/>
    </location>
</feature>
<evidence type="ECO:0000256" key="5">
    <source>
        <dbReference type="ARBA" id="ARBA00022840"/>
    </source>
</evidence>
<evidence type="ECO:0000256" key="6">
    <source>
        <dbReference type="ARBA" id="ARBA00022989"/>
    </source>
</evidence>
<keyword evidence="2" id="KW-0813">Transport</keyword>
<dbReference type="GO" id="GO:0005524">
    <property type="term" value="F:ATP binding"/>
    <property type="evidence" value="ECO:0007669"/>
    <property type="project" value="UniProtKB-KW"/>
</dbReference>
<dbReference type="PROSITE" id="PS00211">
    <property type="entry name" value="ABC_TRANSPORTER_1"/>
    <property type="match status" value="1"/>
</dbReference>
<reference evidence="11" key="1">
    <citation type="submission" date="2020-06" db="EMBL/GenBank/DDBJ databases">
        <authorList>
            <consortium name="Plant Systems Biology data submission"/>
        </authorList>
    </citation>
    <scope>NUCLEOTIDE SEQUENCE</scope>
    <source>
        <strain evidence="11">D6</strain>
    </source>
</reference>
<keyword evidence="5" id="KW-0067">ATP-binding</keyword>
<organism evidence="11 12">
    <name type="scientific">Seminavis robusta</name>
    <dbReference type="NCBI Taxonomy" id="568900"/>
    <lineage>
        <taxon>Eukaryota</taxon>
        <taxon>Sar</taxon>
        <taxon>Stramenopiles</taxon>
        <taxon>Ochrophyta</taxon>
        <taxon>Bacillariophyta</taxon>
        <taxon>Bacillariophyceae</taxon>
        <taxon>Bacillariophycidae</taxon>
        <taxon>Naviculales</taxon>
        <taxon>Naviculaceae</taxon>
        <taxon>Seminavis</taxon>
    </lineage>
</organism>
<evidence type="ECO:0000256" key="9">
    <source>
        <dbReference type="SAM" id="Phobius"/>
    </source>
</evidence>
<dbReference type="Proteomes" id="UP001153069">
    <property type="component" value="Unassembled WGS sequence"/>
</dbReference>
<dbReference type="Pfam" id="PF00005">
    <property type="entry name" value="ABC_tran"/>
    <property type="match status" value="1"/>
</dbReference>
<name>A0A9N8DPR2_9STRA</name>
<dbReference type="InterPro" id="IPR013525">
    <property type="entry name" value="ABC2_TM"/>
</dbReference>
<protein>
    <submittedName>
        <fullName evidence="11">White-brown complex homolog protein 30</fullName>
    </submittedName>
</protein>
<evidence type="ECO:0000313" key="12">
    <source>
        <dbReference type="Proteomes" id="UP001153069"/>
    </source>
</evidence>
<keyword evidence="3 9" id="KW-0812">Transmembrane</keyword>
<keyword evidence="12" id="KW-1185">Reference proteome</keyword>
<feature type="region of interest" description="Disordered" evidence="8">
    <location>
        <begin position="339"/>
        <end position="364"/>
    </location>
</feature>
<feature type="transmembrane region" description="Helical" evidence="9">
    <location>
        <begin position="952"/>
        <end position="972"/>
    </location>
</feature>
<dbReference type="InterPro" id="IPR050352">
    <property type="entry name" value="ABCG_transporters"/>
</dbReference>
<accession>A0A9N8DPR2</accession>
<keyword evidence="4" id="KW-0547">Nucleotide-binding</keyword>
<keyword evidence="6 9" id="KW-1133">Transmembrane helix</keyword>
<evidence type="ECO:0000313" key="11">
    <source>
        <dbReference type="EMBL" id="CAB9504481.1"/>
    </source>
</evidence>
<dbReference type="PANTHER" id="PTHR48041:SF139">
    <property type="entry name" value="PROTEIN SCARLET"/>
    <property type="match status" value="1"/>
</dbReference>
<feature type="transmembrane region" description="Helical" evidence="9">
    <location>
        <begin position="412"/>
        <end position="432"/>
    </location>
</feature>
<evidence type="ECO:0000256" key="1">
    <source>
        <dbReference type="ARBA" id="ARBA00004141"/>
    </source>
</evidence>
<keyword evidence="7 9" id="KW-0472">Membrane</keyword>
<dbReference type="SUPFAM" id="SSF52540">
    <property type="entry name" value="P-loop containing nucleoside triphosphate hydrolases"/>
    <property type="match status" value="1"/>
</dbReference>